<feature type="compositionally biased region" description="Acidic residues" evidence="1">
    <location>
        <begin position="130"/>
        <end position="146"/>
    </location>
</feature>
<protein>
    <submittedName>
        <fullName evidence="2">Uncharacterized protein</fullName>
    </submittedName>
</protein>
<accession>A0A139HD23</accession>
<proteinExistence type="predicted"/>
<dbReference type="STRING" id="321146.A0A139HD23"/>
<evidence type="ECO:0000313" key="3">
    <source>
        <dbReference type="Proteomes" id="UP000070133"/>
    </source>
</evidence>
<feature type="region of interest" description="Disordered" evidence="1">
    <location>
        <begin position="122"/>
        <end position="147"/>
    </location>
</feature>
<sequence length="293" mass="32332">MAVTAKVEAKTAQVSASSIQPFLQPDFEPAEYLNTTLPTLSTTTAKSARALPFPELSSQLQTLLNQLNAQTTRLSQTLTQLTDEILRSGNRLAYEVEVLKSDTTTLTDTFQNALQKEISQLAPKHPQQVDGDEDGEADIEPEEEDIHPEPEFLHRLQTLTTVRSRLDTVIKTFGSAMQWPLPPSSVSNDEQKGKDFSETLRLEISEQDLDLASARVSELRELAEVWKGTAEEKARMKVVETLQRIVEEREKIARNGPAAVRGVGFGGDYQNPPARGAAGYGFLQNLRGLKGEG</sequence>
<gene>
    <name evidence="2" type="ORF">AC578_6480</name>
</gene>
<dbReference type="Gene3D" id="6.10.250.2790">
    <property type="match status" value="1"/>
</dbReference>
<keyword evidence="3" id="KW-1185">Reference proteome</keyword>
<dbReference type="AlphaFoldDB" id="A0A139HD23"/>
<name>A0A139HD23_9PEZI</name>
<reference evidence="2 3" key="1">
    <citation type="submission" date="2015-07" db="EMBL/GenBank/DDBJ databases">
        <title>Comparative genomics of the Sigatoka disease complex on banana suggests a link between parallel evolutionary changes in Pseudocercospora fijiensis and Pseudocercospora eumusae and increased virulence on the banana host.</title>
        <authorList>
            <person name="Chang T.-C."/>
            <person name="Salvucci A."/>
            <person name="Crous P.W."/>
            <person name="Stergiopoulos I."/>
        </authorList>
    </citation>
    <scope>NUCLEOTIDE SEQUENCE [LARGE SCALE GENOMIC DNA]</scope>
    <source>
        <strain evidence="2 3">CBS 114824</strain>
    </source>
</reference>
<comment type="caution">
    <text evidence="2">The sequence shown here is derived from an EMBL/GenBank/DDBJ whole genome shotgun (WGS) entry which is preliminary data.</text>
</comment>
<dbReference type="EMBL" id="LFZN01000076">
    <property type="protein sequence ID" value="KXT00313.1"/>
    <property type="molecule type" value="Genomic_DNA"/>
</dbReference>
<dbReference type="OrthoDB" id="5413829at2759"/>
<organism evidence="2 3">
    <name type="scientific">Pseudocercospora eumusae</name>
    <dbReference type="NCBI Taxonomy" id="321146"/>
    <lineage>
        <taxon>Eukaryota</taxon>
        <taxon>Fungi</taxon>
        <taxon>Dikarya</taxon>
        <taxon>Ascomycota</taxon>
        <taxon>Pezizomycotina</taxon>
        <taxon>Dothideomycetes</taxon>
        <taxon>Dothideomycetidae</taxon>
        <taxon>Mycosphaerellales</taxon>
        <taxon>Mycosphaerellaceae</taxon>
        <taxon>Pseudocercospora</taxon>
    </lineage>
</organism>
<dbReference type="Proteomes" id="UP000070133">
    <property type="component" value="Unassembled WGS sequence"/>
</dbReference>
<evidence type="ECO:0000256" key="1">
    <source>
        <dbReference type="SAM" id="MobiDB-lite"/>
    </source>
</evidence>
<evidence type="ECO:0000313" key="2">
    <source>
        <dbReference type="EMBL" id="KXT00313.1"/>
    </source>
</evidence>